<reference evidence="1 2" key="1">
    <citation type="journal article" date="2016" name="PLoS Pathog.">
        <title>Biosynthesis of antibiotic leucinostatins in bio-control fungus Purpureocillium lilacinum and their inhibition on phytophthora revealed by genome mining.</title>
        <authorList>
            <person name="Wang G."/>
            <person name="Liu Z."/>
            <person name="Lin R."/>
            <person name="Li E."/>
            <person name="Mao Z."/>
            <person name="Ling J."/>
            <person name="Yang Y."/>
            <person name="Yin W.B."/>
            <person name="Xie B."/>
        </authorList>
    </citation>
    <scope>NUCLEOTIDE SEQUENCE [LARGE SCALE GENOMIC DNA]</scope>
    <source>
        <strain evidence="1">170</strain>
    </source>
</reference>
<protein>
    <submittedName>
        <fullName evidence="1">Uncharacterized protein</fullName>
    </submittedName>
</protein>
<dbReference type="Proteomes" id="UP000078397">
    <property type="component" value="Unassembled WGS sequence"/>
</dbReference>
<accession>A0A179F8S2</accession>
<dbReference type="KEGG" id="pchm:VFPPC_16526"/>
<comment type="caution">
    <text evidence="1">The sequence shown here is derived from an EMBL/GenBank/DDBJ whole genome shotgun (WGS) entry which is preliminary data.</text>
</comment>
<sequence length="78" mass="8727">MTCSFPDPHWISIRSMIHSHLHEAPEFRVLVISKRGYGTRQLVPDAPKAARTSIYQSNAPHAVGAIHLVIYSCLIYAV</sequence>
<gene>
    <name evidence="1" type="ORF">VFPPC_16526</name>
</gene>
<dbReference type="GeneID" id="28858273"/>
<evidence type="ECO:0000313" key="1">
    <source>
        <dbReference type="EMBL" id="OAQ61563.1"/>
    </source>
</evidence>
<name>A0A179F8S2_METCM</name>
<dbReference type="AlphaFoldDB" id="A0A179F8S2"/>
<proteinExistence type="predicted"/>
<evidence type="ECO:0000313" key="2">
    <source>
        <dbReference type="Proteomes" id="UP000078397"/>
    </source>
</evidence>
<dbReference type="EMBL" id="LSBJ02000007">
    <property type="protein sequence ID" value="OAQ61563.1"/>
    <property type="molecule type" value="Genomic_DNA"/>
</dbReference>
<organism evidence="1 2">
    <name type="scientific">Pochonia chlamydosporia 170</name>
    <dbReference type="NCBI Taxonomy" id="1380566"/>
    <lineage>
        <taxon>Eukaryota</taxon>
        <taxon>Fungi</taxon>
        <taxon>Dikarya</taxon>
        <taxon>Ascomycota</taxon>
        <taxon>Pezizomycotina</taxon>
        <taxon>Sordariomycetes</taxon>
        <taxon>Hypocreomycetidae</taxon>
        <taxon>Hypocreales</taxon>
        <taxon>Clavicipitaceae</taxon>
        <taxon>Pochonia</taxon>
    </lineage>
</organism>
<dbReference type="RefSeq" id="XP_018139267.1">
    <property type="nucleotide sequence ID" value="XM_018294279.1"/>
</dbReference>
<keyword evidence="2" id="KW-1185">Reference proteome</keyword>